<dbReference type="AlphaFoldDB" id="A0A1G1VBU2"/>
<evidence type="ECO:0000313" key="1">
    <source>
        <dbReference type="EMBL" id="OGY12826.1"/>
    </source>
</evidence>
<name>A0A1G1VBU2_9BACT</name>
<evidence type="ECO:0008006" key="3">
    <source>
        <dbReference type="Google" id="ProtNLM"/>
    </source>
</evidence>
<dbReference type="Proteomes" id="UP000178659">
    <property type="component" value="Unassembled WGS sequence"/>
</dbReference>
<protein>
    <recommendedName>
        <fullName evidence="3">Nucleotidyl transferase AbiEii/AbiGii toxin family protein</fullName>
    </recommendedName>
</protein>
<accession>A0A1G1VBU2</accession>
<organism evidence="1 2">
    <name type="scientific">Candidatus Blackburnbacteria bacterium RIFCSPLOWO2_01_FULL_40_20</name>
    <dbReference type="NCBI Taxonomy" id="1797519"/>
    <lineage>
        <taxon>Bacteria</taxon>
        <taxon>Candidatus Blackburniibacteriota</taxon>
    </lineage>
</organism>
<dbReference type="InterPro" id="IPR014942">
    <property type="entry name" value="AbiEii"/>
</dbReference>
<comment type="caution">
    <text evidence="1">The sequence shown here is derived from an EMBL/GenBank/DDBJ whole genome shotgun (WGS) entry which is preliminary data.</text>
</comment>
<proteinExistence type="predicted"/>
<evidence type="ECO:0000313" key="2">
    <source>
        <dbReference type="Proteomes" id="UP000178659"/>
    </source>
</evidence>
<dbReference type="Pfam" id="PF08843">
    <property type="entry name" value="AbiEii"/>
    <property type="match status" value="1"/>
</dbReference>
<reference evidence="1 2" key="1">
    <citation type="journal article" date="2016" name="Nat. Commun.">
        <title>Thousands of microbial genomes shed light on interconnected biogeochemical processes in an aquifer system.</title>
        <authorList>
            <person name="Anantharaman K."/>
            <person name="Brown C.T."/>
            <person name="Hug L.A."/>
            <person name="Sharon I."/>
            <person name="Castelle C.J."/>
            <person name="Probst A.J."/>
            <person name="Thomas B.C."/>
            <person name="Singh A."/>
            <person name="Wilkins M.J."/>
            <person name="Karaoz U."/>
            <person name="Brodie E.L."/>
            <person name="Williams K.H."/>
            <person name="Hubbard S.S."/>
            <person name="Banfield J.F."/>
        </authorList>
    </citation>
    <scope>NUCLEOTIDE SEQUENCE [LARGE SCALE GENOMIC DNA]</scope>
</reference>
<dbReference type="Gene3D" id="3.10.450.620">
    <property type="entry name" value="JHP933, nucleotidyltransferase-like core domain"/>
    <property type="match status" value="1"/>
</dbReference>
<dbReference type="EMBL" id="MHCC01000024">
    <property type="protein sequence ID" value="OGY12826.1"/>
    <property type="molecule type" value="Genomic_DNA"/>
</dbReference>
<gene>
    <name evidence="1" type="ORF">A3A77_03040</name>
</gene>
<sequence>MGKVRELTDKQLLIFREIANDVFFRSQFYFSGGTALASVYLHHRVSDDLDFFSQNKFDPLILLNKVSSWSIKHDFKFSPQTIEDTHVFNMSFPDRYLLKVDFAYYPYKRLKVGEIFEGMETDSLEDIAASKMMLINQRSEVKDFVDLYFLLNKFSVWDLLIMAEAKFGVKLDILNQSADFLKVEEFEFLPRMIKPLTIAQLKDFFRNLAKEMGSNVVEK</sequence>